<organism evidence="13 14">
    <name type="scientific">Meridianimarinicoccus marinus</name>
    <dbReference type="NCBI Taxonomy" id="3231483"/>
    <lineage>
        <taxon>Bacteria</taxon>
        <taxon>Pseudomonadati</taxon>
        <taxon>Pseudomonadota</taxon>
        <taxon>Alphaproteobacteria</taxon>
        <taxon>Rhodobacterales</taxon>
        <taxon>Paracoccaceae</taxon>
        <taxon>Meridianimarinicoccus</taxon>
    </lineage>
</organism>
<dbReference type="Gene3D" id="2.40.50.100">
    <property type="match status" value="1"/>
</dbReference>
<comment type="caution">
    <text evidence="13">The sequence shown here is derived from an EMBL/GenBank/DDBJ whole genome shotgun (WGS) entry which is preliminary data.</text>
</comment>
<feature type="coiled-coil region" evidence="10">
    <location>
        <begin position="226"/>
        <end position="282"/>
    </location>
</feature>
<evidence type="ECO:0000256" key="2">
    <source>
        <dbReference type="ARBA" id="ARBA00009477"/>
    </source>
</evidence>
<dbReference type="EMBL" id="JBFBVU010000012">
    <property type="protein sequence ID" value="MEV8467348.1"/>
    <property type="molecule type" value="Genomic_DNA"/>
</dbReference>
<dbReference type="PRINTS" id="PR01490">
    <property type="entry name" value="RTXTOXIND"/>
</dbReference>
<comment type="subcellular location">
    <subcellularLocation>
        <location evidence="1 9">Cell inner membrane</location>
        <topology evidence="1 9">Single-pass membrane protein</topology>
    </subcellularLocation>
</comment>
<keyword evidence="3 9" id="KW-0813">Transport</keyword>
<dbReference type="InterPro" id="IPR058982">
    <property type="entry name" value="Beta-barrel_AprE"/>
</dbReference>
<keyword evidence="5 9" id="KW-0997">Cell inner membrane</keyword>
<evidence type="ECO:0000259" key="11">
    <source>
        <dbReference type="Pfam" id="PF25994"/>
    </source>
</evidence>
<feature type="coiled-coil region" evidence="10">
    <location>
        <begin position="160"/>
        <end position="201"/>
    </location>
</feature>
<evidence type="ECO:0000256" key="3">
    <source>
        <dbReference type="ARBA" id="ARBA00022448"/>
    </source>
</evidence>
<evidence type="ECO:0000256" key="8">
    <source>
        <dbReference type="ARBA" id="ARBA00023136"/>
    </source>
</evidence>
<feature type="transmembrane region" description="Helical" evidence="9">
    <location>
        <begin position="20"/>
        <end position="45"/>
    </location>
</feature>
<dbReference type="InterPro" id="IPR050739">
    <property type="entry name" value="MFP"/>
</dbReference>
<evidence type="ECO:0000256" key="10">
    <source>
        <dbReference type="SAM" id="Coils"/>
    </source>
</evidence>
<dbReference type="Pfam" id="PF25994">
    <property type="entry name" value="HH_AprE"/>
    <property type="match status" value="1"/>
</dbReference>
<keyword evidence="10" id="KW-0175">Coiled coil</keyword>
<comment type="similarity">
    <text evidence="2 9">Belongs to the membrane fusion protein (MFP) (TC 8.A.1) family.</text>
</comment>
<dbReference type="PANTHER" id="PTHR30386">
    <property type="entry name" value="MEMBRANE FUSION SUBUNIT OF EMRAB-TOLC MULTIDRUG EFFLUX PUMP"/>
    <property type="match status" value="1"/>
</dbReference>
<evidence type="ECO:0000256" key="6">
    <source>
        <dbReference type="ARBA" id="ARBA00022692"/>
    </source>
</evidence>
<evidence type="ECO:0000256" key="1">
    <source>
        <dbReference type="ARBA" id="ARBA00004377"/>
    </source>
</evidence>
<dbReference type="Proteomes" id="UP001553161">
    <property type="component" value="Unassembled WGS sequence"/>
</dbReference>
<sequence length="437" mass="48372">MPPADTSAAWSARRPLTLGILVLVVLVGGFGGWAVFTEIAGAIIASGRIEVDQNRQVVQHLDGGIVDEILVDEGDRVASGDILIHLDDSILASELSIVEGQLYELMARRGRLEAEQDGLNAISYDPILLQVAATRPEVANLMRGQQRLFEARTQSLAREIEQLGKRRAQISSQIEGIEAQQDALARQLELMKEEVTDAETLLAGGLAQKPRLLALLREESRLSGTLGELQASKAEAEGRITEIEIQILGLENTRREEAISRLRDIQSREAELAEQRRALLDRLSRLDIRAPVAGIVYDLQVFAERSVIRPADPVLYIIPQDRPLVIQTRVEPIHIDQVFPGQEVTLRFSALDSRTTPELTGRVTQISADAFTDQSTGFSFYLAELELLEGEIDKLPEGITLLPGMPVEAFLRTDDRTPMAYLVKPLADYFVKAFRES</sequence>
<proteinExistence type="inferred from homology"/>
<keyword evidence="8 9" id="KW-0472">Membrane</keyword>
<dbReference type="Pfam" id="PF26002">
    <property type="entry name" value="Beta-barrel_AprE"/>
    <property type="match status" value="1"/>
</dbReference>
<keyword evidence="7 9" id="KW-1133">Transmembrane helix</keyword>
<gene>
    <name evidence="13" type="ORF">AB0T83_11205</name>
</gene>
<evidence type="ECO:0000256" key="7">
    <source>
        <dbReference type="ARBA" id="ARBA00022989"/>
    </source>
</evidence>
<feature type="domain" description="AprE-like long alpha-helical hairpin" evidence="11">
    <location>
        <begin position="93"/>
        <end position="281"/>
    </location>
</feature>
<dbReference type="InterPro" id="IPR058781">
    <property type="entry name" value="HH_AprE-like"/>
</dbReference>
<evidence type="ECO:0000256" key="9">
    <source>
        <dbReference type="RuleBase" id="RU365093"/>
    </source>
</evidence>
<accession>A0ABV3L779</accession>
<evidence type="ECO:0000313" key="14">
    <source>
        <dbReference type="Proteomes" id="UP001553161"/>
    </source>
</evidence>
<dbReference type="Gene3D" id="2.40.30.170">
    <property type="match status" value="1"/>
</dbReference>
<protein>
    <recommendedName>
        <fullName evidence="9">Membrane fusion protein (MFP) family protein</fullName>
    </recommendedName>
</protein>
<dbReference type="NCBIfam" id="TIGR01843">
    <property type="entry name" value="type_I_hlyD"/>
    <property type="match status" value="1"/>
</dbReference>
<dbReference type="PANTHER" id="PTHR30386:SF17">
    <property type="entry name" value="ALKALINE PROTEASE SECRETION PROTEIN APRE"/>
    <property type="match status" value="1"/>
</dbReference>
<evidence type="ECO:0000256" key="4">
    <source>
        <dbReference type="ARBA" id="ARBA00022475"/>
    </source>
</evidence>
<reference evidence="13 14" key="1">
    <citation type="submission" date="2024-07" db="EMBL/GenBank/DDBJ databases">
        <authorList>
            <person name="Kang M."/>
        </authorList>
    </citation>
    <scope>NUCLEOTIDE SEQUENCE [LARGE SCALE GENOMIC DNA]</scope>
    <source>
        <strain evidence="13 14">DFM31</strain>
    </source>
</reference>
<evidence type="ECO:0000313" key="13">
    <source>
        <dbReference type="EMBL" id="MEV8467348.1"/>
    </source>
</evidence>
<evidence type="ECO:0000259" key="12">
    <source>
        <dbReference type="Pfam" id="PF26002"/>
    </source>
</evidence>
<name>A0ABV3L779_9RHOB</name>
<feature type="domain" description="AprE-like beta-barrel" evidence="12">
    <location>
        <begin position="324"/>
        <end position="413"/>
    </location>
</feature>
<keyword evidence="6 9" id="KW-0812">Transmembrane</keyword>
<dbReference type="InterPro" id="IPR010129">
    <property type="entry name" value="T1SS_HlyD"/>
</dbReference>
<evidence type="ECO:0000256" key="5">
    <source>
        <dbReference type="ARBA" id="ARBA00022519"/>
    </source>
</evidence>
<keyword evidence="14" id="KW-1185">Reference proteome</keyword>
<keyword evidence="4 9" id="KW-1003">Cell membrane</keyword>